<dbReference type="RefSeq" id="WP_402381942.1">
    <property type="nucleotide sequence ID" value="NZ_JBIUYY010000007.1"/>
</dbReference>
<protein>
    <recommendedName>
        <fullName evidence="4">Lipoprotein</fullName>
    </recommendedName>
</protein>
<keyword evidence="3" id="KW-1185">Reference proteome</keyword>
<evidence type="ECO:0008006" key="4">
    <source>
        <dbReference type="Google" id="ProtNLM"/>
    </source>
</evidence>
<evidence type="ECO:0000256" key="1">
    <source>
        <dbReference type="SAM" id="SignalP"/>
    </source>
</evidence>
<gene>
    <name evidence="2" type="ORF">ACIO7M_17670</name>
</gene>
<feature type="chain" id="PRO_5046953180" description="Lipoprotein" evidence="1">
    <location>
        <begin position="28"/>
        <end position="244"/>
    </location>
</feature>
<accession>A0ABW8EI77</accession>
<sequence length="244" mass="25717">MRPLPRHRGRRRRAAAVLLLAAAPAAAAGCADVEGLRDDGDLGTVHAPQTLWKGIHPDPPDPGRQPGAAAVVPGLPKAADLDIRSVDPLDIVRADITAAAEQDGGTGRLVDPRAVQRLALCTQAVDGGPFCPVRPPVLHDVTGNGRDELITALDVDGRVSELRVYTVRDDGSITRILSRRGVLEGVEVAAEHLAVREPTSNPEKVSVSDYVWDPEAGIMNLSELTLDECPTLKTGSVPCAAVRG</sequence>
<reference evidence="2 3" key="1">
    <citation type="submission" date="2024-10" db="EMBL/GenBank/DDBJ databases">
        <title>The Natural Products Discovery Center: Release of the First 8490 Sequenced Strains for Exploring Actinobacteria Biosynthetic Diversity.</title>
        <authorList>
            <person name="Kalkreuter E."/>
            <person name="Kautsar S.A."/>
            <person name="Yang D."/>
            <person name="Bader C.D."/>
            <person name="Teijaro C.N."/>
            <person name="Fluegel L."/>
            <person name="Davis C.M."/>
            <person name="Simpson J.R."/>
            <person name="Lauterbach L."/>
            <person name="Steele A.D."/>
            <person name="Gui C."/>
            <person name="Meng S."/>
            <person name="Li G."/>
            <person name="Viehrig K."/>
            <person name="Ye F."/>
            <person name="Su P."/>
            <person name="Kiefer A.F."/>
            <person name="Nichols A."/>
            <person name="Cepeda A.J."/>
            <person name="Yan W."/>
            <person name="Fan B."/>
            <person name="Jiang Y."/>
            <person name="Adhikari A."/>
            <person name="Zheng C.-J."/>
            <person name="Schuster L."/>
            <person name="Cowan T.M."/>
            <person name="Smanski M.J."/>
            <person name="Chevrette M.G."/>
            <person name="De Carvalho L.P.S."/>
            <person name="Shen B."/>
        </authorList>
    </citation>
    <scope>NUCLEOTIDE SEQUENCE [LARGE SCALE GENOMIC DNA]</scope>
    <source>
        <strain evidence="2 3">NPDC087220</strain>
    </source>
</reference>
<comment type="caution">
    <text evidence="2">The sequence shown here is derived from an EMBL/GenBank/DDBJ whole genome shotgun (WGS) entry which is preliminary data.</text>
</comment>
<dbReference type="PROSITE" id="PS51257">
    <property type="entry name" value="PROKAR_LIPOPROTEIN"/>
    <property type="match status" value="1"/>
</dbReference>
<name>A0ABW8EI77_STRT5</name>
<feature type="signal peptide" evidence="1">
    <location>
        <begin position="1"/>
        <end position="27"/>
    </location>
</feature>
<keyword evidence="1" id="KW-0732">Signal</keyword>
<dbReference type="Proteomes" id="UP001617351">
    <property type="component" value="Unassembled WGS sequence"/>
</dbReference>
<proteinExistence type="predicted"/>
<evidence type="ECO:0000313" key="3">
    <source>
        <dbReference type="Proteomes" id="UP001617351"/>
    </source>
</evidence>
<organism evidence="2 3">
    <name type="scientific">Streptomyces toxytricini</name>
    <name type="common">Actinomyces toxytricini</name>
    <dbReference type="NCBI Taxonomy" id="67369"/>
    <lineage>
        <taxon>Bacteria</taxon>
        <taxon>Bacillati</taxon>
        <taxon>Actinomycetota</taxon>
        <taxon>Actinomycetes</taxon>
        <taxon>Kitasatosporales</taxon>
        <taxon>Streptomycetaceae</taxon>
        <taxon>Streptomyces</taxon>
    </lineage>
</organism>
<dbReference type="EMBL" id="JBIUYY010000007">
    <property type="protein sequence ID" value="MFJ2822924.1"/>
    <property type="molecule type" value="Genomic_DNA"/>
</dbReference>
<evidence type="ECO:0000313" key="2">
    <source>
        <dbReference type="EMBL" id="MFJ2822924.1"/>
    </source>
</evidence>